<dbReference type="EMBL" id="JAKROA010000007">
    <property type="protein sequence ID" value="KAL5105990.1"/>
    <property type="molecule type" value="Genomic_DNA"/>
</dbReference>
<sequence>MEVCDSASGGSESEIELDEGAVEDYRCLLCEHETTETLEFFQHLEDIHHWRLREDRKLFADQYTWISFVNWARVNKPPQWEDFLSLSEEDRQQYLQPFILDDAVLMIDVETLISGSGDASNDGQRTVEDLQQRNEELCFQLSKCRHVL</sequence>
<comment type="caution">
    <text evidence="1">The sequence shown here is derived from an EMBL/GenBank/DDBJ whole genome shotgun (WGS) entry which is preliminary data.</text>
</comment>
<evidence type="ECO:0000313" key="1">
    <source>
        <dbReference type="EMBL" id="KAL5105990.1"/>
    </source>
</evidence>
<reference evidence="1 2" key="1">
    <citation type="journal article" date="2022" name="Front. Cell. Infect. Microbiol.">
        <title>The Genomes of Two Strains of Taenia crassiceps the Animal Model for the Study of Human Cysticercosis.</title>
        <authorList>
            <person name="Bobes R.J."/>
            <person name="Estrada K."/>
            <person name="Rios-Valencia D.G."/>
            <person name="Calderon-Gallegos A."/>
            <person name="de la Torre P."/>
            <person name="Carrero J.C."/>
            <person name="Sanchez-Flores A."/>
            <person name="Laclette J.P."/>
        </authorList>
    </citation>
    <scope>NUCLEOTIDE SEQUENCE [LARGE SCALE GENOMIC DNA]</scope>
    <source>
        <strain evidence="1">WFUcys</strain>
    </source>
</reference>
<dbReference type="InterPro" id="IPR036236">
    <property type="entry name" value="Znf_C2H2_sf"/>
</dbReference>
<dbReference type="Proteomes" id="UP001651158">
    <property type="component" value="Unassembled WGS sequence"/>
</dbReference>
<accession>A0ABR4Q8R8</accession>
<keyword evidence="2" id="KW-1185">Reference proteome</keyword>
<proteinExistence type="predicted"/>
<dbReference type="SUPFAM" id="SSF57667">
    <property type="entry name" value="beta-beta-alpha zinc fingers"/>
    <property type="match status" value="1"/>
</dbReference>
<name>A0ABR4Q8R8_9CEST</name>
<gene>
    <name evidence="1" type="ORF">TcWFU_010542</name>
</gene>
<organism evidence="1 2">
    <name type="scientific">Taenia crassiceps</name>
    <dbReference type="NCBI Taxonomy" id="6207"/>
    <lineage>
        <taxon>Eukaryota</taxon>
        <taxon>Metazoa</taxon>
        <taxon>Spiralia</taxon>
        <taxon>Lophotrochozoa</taxon>
        <taxon>Platyhelminthes</taxon>
        <taxon>Cestoda</taxon>
        <taxon>Eucestoda</taxon>
        <taxon>Cyclophyllidea</taxon>
        <taxon>Taeniidae</taxon>
        <taxon>Taenia</taxon>
    </lineage>
</organism>
<evidence type="ECO:0000313" key="2">
    <source>
        <dbReference type="Proteomes" id="UP001651158"/>
    </source>
</evidence>
<protein>
    <submittedName>
        <fullName evidence="1">Uncharacterized protein</fullName>
    </submittedName>
</protein>